<dbReference type="Gene3D" id="3.40.50.1820">
    <property type="entry name" value="alpha/beta hydrolase"/>
    <property type="match status" value="1"/>
</dbReference>
<dbReference type="PANTHER" id="PTHR48081">
    <property type="entry name" value="AB HYDROLASE SUPERFAMILY PROTEIN C4A8.06C"/>
    <property type="match status" value="1"/>
</dbReference>
<dbReference type="InterPro" id="IPR029058">
    <property type="entry name" value="AB_hydrolase_fold"/>
</dbReference>
<protein>
    <submittedName>
        <fullName evidence="3">Acetyl esterase/lipase</fullName>
    </submittedName>
</protein>
<dbReference type="InterPro" id="IPR050300">
    <property type="entry name" value="GDXG_lipolytic_enzyme"/>
</dbReference>
<evidence type="ECO:0000256" key="1">
    <source>
        <dbReference type="ARBA" id="ARBA00022801"/>
    </source>
</evidence>
<organism evidence="3 4">
    <name type="scientific">Treponema ruminis</name>
    <dbReference type="NCBI Taxonomy" id="744515"/>
    <lineage>
        <taxon>Bacteria</taxon>
        <taxon>Pseudomonadati</taxon>
        <taxon>Spirochaetota</taxon>
        <taxon>Spirochaetia</taxon>
        <taxon>Spirochaetales</taxon>
        <taxon>Treponemataceae</taxon>
        <taxon>Treponema</taxon>
    </lineage>
</organism>
<dbReference type="Pfam" id="PF20434">
    <property type="entry name" value="BD-FAE"/>
    <property type="match status" value="1"/>
</dbReference>
<dbReference type="PANTHER" id="PTHR48081:SF6">
    <property type="entry name" value="PEPTIDASE S9 PROLYL OLIGOPEPTIDASE CATALYTIC DOMAIN-CONTAINING PROTEIN"/>
    <property type="match status" value="1"/>
</dbReference>
<dbReference type="EMBL" id="JACHFQ010000001">
    <property type="protein sequence ID" value="MBB5224898.1"/>
    <property type="molecule type" value="Genomic_DNA"/>
</dbReference>
<proteinExistence type="predicted"/>
<dbReference type="SUPFAM" id="SSF53474">
    <property type="entry name" value="alpha/beta-Hydrolases"/>
    <property type="match status" value="1"/>
</dbReference>
<feature type="domain" description="BD-FAE-like" evidence="2">
    <location>
        <begin position="30"/>
        <end position="230"/>
    </location>
</feature>
<dbReference type="Proteomes" id="UP000518887">
    <property type="component" value="Unassembled WGS sequence"/>
</dbReference>
<evidence type="ECO:0000259" key="2">
    <source>
        <dbReference type="Pfam" id="PF20434"/>
    </source>
</evidence>
<dbReference type="RefSeq" id="WP_184656632.1">
    <property type="nucleotide sequence ID" value="NZ_JACHFQ010000001.1"/>
</dbReference>
<comment type="caution">
    <text evidence="3">The sequence shown here is derived from an EMBL/GenBank/DDBJ whole genome shotgun (WGS) entry which is preliminary data.</text>
</comment>
<evidence type="ECO:0000313" key="4">
    <source>
        <dbReference type="Proteomes" id="UP000518887"/>
    </source>
</evidence>
<accession>A0A7W8LL00</accession>
<sequence>MVYETLGLPNRENSSVFIQTYLLGKNSYNPERKRPLVLVIPGGSYNHFGEREREPVAVRMNALGFHAAVLCYSIAPMRFPDALTDLANAVALIRKNAEEWRVDPSKIILCGFSAGGHLAASLGAFWNSSFLKDYVNHTSEEIRPNYLCLSYPVITADEKYCHEESIQNVIGSISKEAGEKICKSLGHTSMRDVVSIEKNVTNDFPPSFIWHTLQDEAVPAKNTLLLADALYEKGIDCEYHLFNRGKHALSLANEESAKADGSHIEKECAVWPELFINWLKPMIS</sequence>
<evidence type="ECO:0000313" key="3">
    <source>
        <dbReference type="EMBL" id="MBB5224898.1"/>
    </source>
</evidence>
<reference evidence="3 4" key="1">
    <citation type="submission" date="2020-08" db="EMBL/GenBank/DDBJ databases">
        <title>Genomic Encyclopedia of Type Strains, Phase IV (KMG-IV): sequencing the most valuable type-strain genomes for metagenomic binning, comparative biology and taxonomic classification.</title>
        <authorList>
            <person name="Goeker M."/>
        </authorList>
    </citation>
    <scope>NUCLEOTIDE SEQUENCE [LARGE SCALE GENOMIC DNA]</scope>
    <source>
        <strain evidence="3 4">DSM 103462</strain>
    </source>
</reference>
<dbReference type="InterPro" id="IPR049492">
    <property type="entry name" value="BD-FAE-like_dom"/>
</dbReference>
<dbReference type="GO" id="GO:0016787">
    <property type="term" value="F:hydrolase activity"/>
    <property type="evidence" value="ECO:0007669"/>
    <property type="project" value="UniProtKB-KW"/>
</dbReference>
<keyword evidence="4" id="KW-1185">Reference proteome</keyword>
<dbReference type="AlphaFoldDB" id="A0A7W8LL00"/>
<name>A0A7W8LL00_9SPIR</name>
<keyword evidence="1" id="KW-0378">Hydrolase</keyword>
<gene>
    <name evidence="3" type="ORF">HNP76_000238</name>
</gene>